<dbReference type="GO" id="GO:0015074">
    <property type="term" value="P:DNA integration"/>
    <property type="evidence" value="ECO:0007669"/>
    <property type="project" value="InterPro"/>
</dbReference>
<dbReference type="Gene3D" id="1.10.443.10">
    <property type="entry name" value="Intergrase catalytic core"/>
    <property type="match status" value="1"/>
</dbReference>
<sequence>MESHGCQSVCFKFNSQLPVAIQNETSCEVPIQADFKGLSYSSNSKHDSDNSRIKRPWYSGETTNSRPWILFKDVFSCGNAGNLGVSGLACKLPKVGDRAHTRAAIFRPGLEYPKLNVSSANPEGPRNKEDSVKVVREEQLLSKGTSNSLFDKSRRIALILLLASGRRLHDLTLLEVSKDKFIETENNITFWPRFGSKTDSGTYRQSGWFLTKHQDHRICPVTHVKDLVKASEVRRRMGKNLQCLFITVTGQVKPASRTVISGWLRSVIKQAKIDESPGSIRSAVASRGWLDNRPIQEILERGNWKCVETFKKFYCREVDRSFTSNSVCTDLYNNFKTLGGLMIQGACWR</sequence>
<evidence type="ECO:0008006" key="4">
    <source>
        <dbReference type="Google" id="ProtNLM"/>
    </source>
</evidence>
<organism evidence="2 3">
    <name type="scientific">Brenthis ino</name>
    <name type="common">lesser marbled fritillary</name>
    <dbReference type="NCBI Taxonomy" id="405034"/>
    <lineage>
        <taxon>Eukaryota</taxon>
        <taxon>Metazoa</taxon>
        <taxon>Ecdysozoa</taxon>
        <taxon>Arthropoda</taxon>
        <taxon>Hexapoda</taxon>
        <taxon>Insecta</taxon>
        <taxon>Pterygota</taxon>
        <taxon>Neoptera</taxon>
        <taxon>Endopterygota</taxon>
        <taxon>Lepidoptera</taxon>
        <taxon>Glossata</taxon>
        <taxon>Ditrysia</taxon>
        <taxon>Papilionoidea</taxon>
        <taxon>Nymphalidae</taxon>
        <taxon>Heliconiinae</taxon>
        <taxon>Argynnini</taxon>
        <taxon>Brenthis</taxon>
    </lineage>
</organism>
<reference evidence="2" key="1">
    <citation type="submission" date="2021-12" db="EMBL/GenBank/DDBJ databases">
        <authorList>
            <person name="Martin H S."/>
        </authorList>
    </citation>
    <scope>NUCLEOTIDE SEQUENCE</scope>
</reference>
<dbReference type="GO" id="GO:0003677">
    <property type="term" value="F:DNA binding"/>
    <property type="evidence" value="ECO:0007669"/>
    <property type="project" value="InterPro"/>
</dbReference>
<dbReference type="PANTHER" id="PTHR35617">
    <property type="entry name" value="PHAGE_INTEGRASE DOMAIN-CONTAINING PROTEIN"/>
    <property type="match status" value="1"/>
</dbReference>
<keyword evidence="1" id="KW-0233">DNA recombination</keyword>
<dbReference type="EMBL" id="OV170222">
    <property type="protein sequence ID" value="CAH0721711.1"/>
    <property type="molecule type" value="Genomic_DNA"/>
</dbReference>
<dbReference type="InterPro" id="IPR011010">
    <property type="entry name" value="DNA_brk_join_enz"/>
</dbReference>
<keyword evidence="3" id="KW-1185">Reference proteome</keyword>
<protein>
    <recommendedName>
        <fullName evidence="4">Tyr recombinase domain-containing protein</fullName>
    </recommendedName>
</protein>
<evidence type="ECO:0000256" key="1">
    <source>
        <dbReference type="ARBA" id="ARBA00023172"/>
    </source>
</evidence>
<evidence type="ECO:0000313" key="2">
    <source>
        <dbReference type="EMBL" id="CAH0721711.1"/>
    </source>
</evidence>
<proteinExistence type="predicted"/>
<feature type="non-terminal residue" evidence="2">
    <location>
        <position position="349"/>
    </location>
</feature>
<dbReference type="Proteomes" id="UP000838878">
    <property type="component" value="Chromosome 2"/>
</dbReference>
<dbReference type="GO" id="GO:0006310">
    <property type="term" value="P:DNA recombination"/>
    <property type="evidence" value="ECO:0007669"/>
    <property type="project" value="UniProtKB-KW"/>
</dbReference>
<gene>
    <name evidence="2" type="ORF">BINO364_LOCUS7772</name>
</gene>
<dbReference type="InterPro" id="IPR013762">
    <property type="entry name" value="Integrase-like_cat_sf"/>
</dbReference>
<evidence type="ECO:0000313" key="3">
    <source>
        <dbReference type="Proteomes" id="UP000838878"/>
    </source>
</evidence>
<dbReference type="AlphaFoldDB" id="A0A8J9YCX2"/>
<dbReference type="OrthoDB" id="7484669at2759"/>
<dbReference type="PANTHER" id="PTHR35617:SF3">
    <property type="entry name" value="CORE-BINDING (CB) DOMAIN-CONTAINING PROTEIN"/>
    <property type="match status" value="1"/>
</dbReference>
<dbReference type="SUPFAM" id="SSF56349">
    <property type="entry name" value="DNA breaking-rejoining enzymes"/>
    <property type="match status" value="1"/>
</dbReference>
<name>A0A8J9YCX2_9NEOP</name>
<accession>A0A8J9YCX2</accession>